<dbReference type="PANTHER" id="PTHR37816:SF1">
    <property type="entry name" value="TOXIN"/>
    <property type="match status" value="1"/>
</dbReference>
<name>A0ABY5YGE0_9DEIO</name>
<accession>A0ABY5YGE0</accession>
<protein>
    <submittedName>
        <fullName evidence="1">DNA topology modulation protein FlaR</fullName>
    </submittedName>
</protein>
<dbReference type="PANTHER" id="PTHR37816">
    <property type="entry name" value="YALI0E33011P"/>
    <property type="match status" value="1"/>
</dbReference>
<organism evidence="1 2">
    <name type="scientific">Deinococcus rubellus</name>
    <dbReference type="NCBI Taxonomy" id="1889240"/>
    <lineage>
        <taxon>Bacteria</taxon>
        <taxon>Thermotogati</taxon>
        <taxon>Deinococcota</taxon>
        <taxon>Deinococci</taxon>
        <taxon>Deinococcales</taxon>
        <taxon>Deinococcaceae</taxon>
        <taxon>Deinococcus</taxon>
    </lineage>
</organism>
<reference evidence="1" key="1">
    <citation type="submission" date="2022-09" db="EMBL/GenBank/DDBJ databases">
        <title>genome sequence of Deinococcus rubellus.</title>
        <authorList>
            <person name="Srinivasan S."/>
        </authorList>
    </citation>
    <scope>NUCLEOTIDE SEQUENCE</scope>
    <source>
        <strain evidence="1">Ant6</strain>
    </source>
</reference>
<dbReference type="Proteomes" id="UP001060261">
    <property type="component" value="Chromosome"/>
</dbReference>
<keyword evidence="2" id="KW-1185">Reference proteome</keyword>
<dbReference type="SUPFAM" id="SSF52540">
    <property type="entry name" value="P-loop containing nucleoside triphosphate hydrolases"/>
    <property type="match status" value="1"/>
</dbReference>
<dbReference type="InterPro" id="IPR052922">
    <property type="entry name" value="Cytidylate_Kinase-2"/>
</dbReference>
<evidence type="ECO:0000313" key="2">
    <source>
        <dbReference type="Proteomes" id="UP001060261"/>
    </source>
</evidence>
<dbReference type="InterPro" id="IPR027417">
    <property type="entry name" value="P-loop_NTPase"/>
</dbReference>
<proteinExistence type="predicted"/>
<sequence length="165" mass="18808">MMRRVMIVGSPGAGKSTFAQRLAHTTGLPLVHLDDLYWLPGWVRPGQAAWQAQMRAATAPERWILDGNYAGTLNIRAERADTAVILMYSRGLCLFRAVTRALLRCRPDAKHLGKEPLDWAFLRFIWNFPKLGAQQLEQLRETPQLRVIVLRSDRAAREFLERSPS</sequence>
<dbReference type="EMBL" id="CP104213">
    <property type="protein sequence ID" value="UWX63231.1"/>
    <property type="molecule type" value="Genomic_DNA"/>
</dbReference>
<dbReference type="RefSeq" id="WP_260559521.1">
    <property type="nucleotide sequence ID" value="NZ_BAABEC010000177.1"/>
</dbReference>
<evidence type="ECO:0000313" key="1">
    <source>
        <dbReference type="EMBL" id="UWX63231.1"/>
    </source>
</evidence>
<gene>
    <name evidence="1" type="ORF">N0D28_10775</name>
</gene>
<dbReference type="Gene3D" id="3.40.50.300">
    <property type="entry name" value="P-loop containing nucleotide triphosphate hydrolases"/>
    <property type="match status" value="1"/>
</dbReference>